<feature type="compositionally biased region" description="Acidic residues" evidence="13">
    <location>
        <begin position="1421"/>
        <end position="1439"/>
    </location>
</feature>
<evidence type="ECO:0000256" key="4">
    <source>
        <dbReference type="ARBA" id="ARBA00012759"/>
    </source>
</evidence>
<feature type="compositionally biased region" description="Polar residues" evidence="13">
    <location>
        <begin position="1447"/>
        <end position="1467"/>
    </location>
</feature>
<feature type="compositionally biased region" description="Basic and acidic residues" evidence="13">
    <location>
        <begin position="227"/>
        <end position="240"/>
    </location>
</feature>
<dbReference type="GO" id="GO:0005829">
    <property type="term" value="C:cytosol"/>
    <property type="evidence" value="ECO:0007669"/>
    <property type="project" value="TreeGrafter"/>
</dbReference>
<evidence type="ECO:0000259" key="14">
    <source>
        <dbReference type="PROSITE" id="PS50144"/>
    </source>
</evidence>
<dbReference type="CDD" id="cd02659">
    <property type="entry name" value="peptidase_C19C"/>
    <property type="match status" value="1"/>
</dbReference>
<dbReference type="SUPFAM" id="SSF49599">
    <property type="entry name" value="TRAF domain-like"/>
    <property type="match status" value="1"/>
</dbReference>
<evidence type="ECO:0000256" key="11">
    <source>
        <dbReference type="ARBA" id="ARBA00031500"/>
    </source>
</evidence>
<proteinExistence type="inferred from homology"/>
<feature type="compositionally biased region" description="Polar residues" evidence="13">
    <location>
        <begin position="1539"/>
        <end position="1555"/>
    </location>
</feature>
<feature type="compositionally biased region" description="Polar residues" evidence="13">
    <location>
        <begin position="967"/>
        <end position="981"/>
    </location>
</feature>
<keyword evidence="6" id="KW-0645">Protease</keyword>
<dbReference type="GO" id="GO:0005634">
    <property type="term" value="C:nucleus"/>
    <property type="evidence" value="ECO:0007669"/>
    <property type="project" value="UniProtKB-SubCell"/>
</dbReference>
<comment type="subcellular location">
    <subcellularLocation>
        <location evidence="2">Nucleus</location>
    </subcellularLocation>
</comment>
<evidence type="ECO:0000256" key="12">
    <source>
        <dbReference type="ARBA" id="ARBA00031508"/>
    </source>
</evidence>
<comment type="catalytic activity">
    <reaction evidence="1">
        <text>Thiol-dependent hydrolysis of ester, thioester, amide, peptide and isopeptide bonds formed by the C-terminal Gly of ubiquitin (a 76-residue protein attached to proteins as an intracellular targeting signal).</text>
        <dbReference type="EC" id="3.4.19.12"/>
    </reaction>
</comment>
<dbReference type="FunFam" id="3.90.70.10:FF:000005">
    <property type="entry name" value="Ubiquitin carboxyl-terminal hydrolase 7"/>
    <property type="match status" value="1"/>
</dbReference>
<evidence type="ECO:0000313" key="16">
    <source>
        <dbReference type="EMBL" id="VUZ56890.1"/>
    </source>
</evidence>
<keyword evidence="7" id="KW-0833">Ubl conjugation pathway</keyword>
<evidence type="ECO:0000256" key="6">
    <source>
        <dbReference type="ARBA" id="ARBA00022670"/>
    </source>
</evidence>
<keyword evidence="9" id="KW-0788">Thiol protease</keyword>
<dbReference type="Pfam" id="PF22486">
    <property type="entry name" value="MATH_2"/>
    <property type="match status" value="1"/>
</dbReference>
<sequence length="1773" mass="198537">MQIEEEQVLVAGQKHKIDTSTPDGHPLEFIPVYDDSPAEVNGAKRRKLSDTSERGVGLDLESNVPNLNPYGLTENSDVYEEEENLSSFDEAGPAGILEFRIRNFSDLLKQHKNEDIRLVSPTAAIIRCLPWRVLVIFRICGEESRTVGFFLQCNAESESITWSCHARADLTIVSQKPGGESVTKIIDHIFSHKENDWGFSNFINWTDFTDPERGLLCTEVETRSPLPKKEKMETSEDGISRVRSSSLSESPSNYQEDVKSRVRFSSHPSSPTKVDQPPQIPDVTPEADSVLFKIKIYADAPHGSNWDSKRFTGFVGLRNQGATCYMNSLLQALFFTNELRRAVYLMPTESEEPATSIPLALQRLFFELQFNERPVNTKRLTRSFGWQSVESLFQHDVQELCRLLLDNMETKMKGTSVESTIPNLFRGKMLSYIRCKHVPYESKMEETFYDIQLKVKGNQDVYQAFKEYTTVETLEGDNKYDAGEHGLQEAEKGVVFTHFPPVLYLQLMRFQYDCIANANIKLNDRFEFPYRLKLDKFLKESDPTNPATYILHAVLVHSGDNHSGHYVVYINPCGNGQWYKFDDDVVSRSTQQEAIEHNFGTLTDKQGNVYRSYSSAYMLVYIRESCLGTVLKPITLDDIPECLVSRLREEKRIEANHRKARAELSNSTTLVLILDEDFYGWQGSDLCNFETIPSRRFHIPKNATYPEILGHVASILRTDSSYIRLWRLMPRSSGSVRFSPLLPNKPHIPKSTITAPSSDHPIRALSALTDAYQPHKSPTKTVIVDPQHPGSGDGKNHHLPIPFANDNAAPIWVQVLPQPLSTQFSPFTEVLCFLKYFFSPLTGLITASPLLQNIHLGTMAYVGWIVIPFSMPLSTIFPELRSRAALPSNTPLKLFVETYDREVRHISGKLVDSPVEEALTIHDGLETVVLVYQQKEEKKESEEKKSTKEEDKKTANSPVSPKEAESTVKSPMRSQSNASQRLISRSKQILRNESSNLSCSASEKSFVISSLDYDIVNFYHGIRNGIQVEFYTIYFPWRLLSGLTSSEPAAAISFPMKTGDRILLPGVPHVNNIRAFKTGFLLEHVLSSIHSPDLICRIPLDRTFQDIVKISASHLSVPPSNVQIFVVSSSPPAVNGEREFSAIHSHCQWTVRDFWANQHALTPNHRQQRVPNLHFFCQSLPIPTEKLEQMCQLRCVFVDTRKMREITRLLLIVSKVWTVRQVLELARKELISIDILPRGDTSCLRMFETLNSWIIQQFAPEETAGRLQLLENRMLRIEAMTAEEQSYFAYIDSIADPEELRPQNQEAEEGKESSEGGSSPEIGPKFPSRVYPQSLITTPAVLSNPDLYQPPLLLSTSTVLGPNLPSSINTATTTTTTNSSSAIGSSTSSSLSVVTASIGNHEEGDEDDYDDVNIGGNGESSDSDDSDDDDEDIDIEDDIEIPRGGNFSRNIDATSTEGDSSSCCSPVEPNNLSLICNADEEEEEEEDNALQFLERDSEEGNDLRSGEEVHLSDSREGSGRSSLDGGDGDSMDSCEANKESPSSTPMNISYHSSIASEHGGSDDDGGKDNGNVEDVSSDNVDNTSKLPVVCSLFYKDATNGAITIGLMPFTIVLRQGERVSSLLKRIRNHLNIRADMVEKWRLTILKGPIFPSSVGISPLTPTQDSLATMRVSYKHISMTTGESGEKEEARIDLTHFMPSPDLLIHGLRKSRLLFGLRPWLGIEMPLLGRKGPAVFSNFQNNPAAVDAASAAKRKNLGGVTRYLPSEKPIRIFN</sequence>
<dbReference type="GO" id="GO:0006508">
    <property type="term" value="P:proteolysis"/>
    <property type="evidence" value="ECO:0007669"/>
    <property type="project" value="UniProtKB-KW"/>
</dbReference>
<feature type="region of interest" description="Disordered" evidence="13">
    <location>
        <begin position="226"/>
        <end position="282"/>
    </location>
</feature>
<dbReference type="GO" id="GO:0004843">
    <property type="term" value="F:cysteine-type deubiquitinase activity"/>
    <property type="evidence" value="ECO:0007669"/>
    <property type="project" value="UniProtKB-EC"/>
</dbReference>
<name>A0A564ZBR0_HYMDI</name>
<dbReference type="InterPro" id="IPR008974">
    <property type="entry name" value="TRAF-like"/>
</dbReference>
<reference evidence="16 17" key="1">
    <citation type="submission" date="2019-07" db="EMBL/GenBank/DDBJ databases">
        <authorList>
            <person name="Jastrzebski P J."/>
            <person name="Paukszto L."/>
            <person name="Jastrzebski P J."/>
        </authorList>
    </citation>
    <scope>NUCLEOTIDE SEQUENCE [LARGE SCALE GENOMIC DNA]</scope>
    <source>
        <strain evidence="16 17">WMS-il1</strain>
    </source>
</reference>
<dbReference type="PROSITE" id="PS00972">
    <property type="entry name" value="USP_1"/>
    <property type="match status" value="1"/>
</dbReference>
<dbReference type="EMBL" id="CABIJS010000708">
    <property type="protein sequence ID" value="VUZ56890.1"/>
    <property type="molecule type" value="Genomic_DNA"/>
</dbReference>
<evidence type="ECO:0000313" key="17">
    <source>
        <dbReference type="Proteomes" id="UP000321570"/>
    </source>
</evidence>
<feature type="region of interest" description="Disordered" evidence="13">
    <location>
        <begin position="1301"/>
        <end position="1330"/>
    </location>
</feature>
<feature type="domain" description="MATH" evidence="14">
    <location>
        <begin position="94"/>
        <end position="226"/>
    </location>
</feature>
<dbReference type="Proteomes" id="UP000321570">
    <property type="component" value="Unassembled WGS sequence"/>
</dbReference>
<dbReference type="InterPro" id="IPR001394">
    <property type="entry name" value="Peptidase_C19_UCH"/>
</dbReference>
<evidence type="ECO:0000256" key="8">
    <source>
        <dbReference type="ARBA" id="ARBA00022801"/>
    </source>
</evidence>
<dbReference type="GO" id="GO:0031647">
    <property type="term" value="P:regulation of protein stability"/>
    <property type="evidence" value="ECO:0007669"/>
    <property type="project" value="TreeGrafter"/>
</dbReference>
<dbReference type="PANTHER" id="PTHR24006">
    <property type="entry name" value="UBIQUITIN CARBOXYL-TERMINAL HYDROLASE"/>
    <property type="match status" value="1"/>
</dbReference>
<dbReference type="InterPro" id="IPR028889">
    <property type="entry name" value="USP"/>
</dbReference>
<dbReference type="InterPro" id="IPR002083">
    <property type="entry name" value="MATH/TRAF_dom"/>
</dbReference>
<protein>
    <recommendedName>
        <fullName evidence="5">Ubiquitin carboxyl-terminal hydrolase 7</fullName>
        <ecNumber evidence="4">3.4.19.12</ecNumber>
    </recommendedName>
    <alternativeName>
        <fullName evidence="12">Ubiquitin thioesterase 7</fullName>
    </alternativeName>
    <alternativeName>
        <fullName evidence="11">Ubiquitin-specific-processing protease 7</fullName>
    </alternativeName>
</protein>
<feature type="region of interest" description="Disordered" evidence="13">
    <location>
        <begin position="1370"/>
        <end position="1467"/>
    </location>
</feature>
<evidence type="ECO:0000256" key="9">
    <source>
        <dbReference type="ARBA" id="ARBA00022807"/>
    </source>
</evidence>
<evidence type="ECO:0000256" key="13">
    <source>
        <dbReference type="SAM" id="MobiDB-lite"/>
    </source>
</evidence>
<feature type="compositionally biased region" description="Basic and acidic residues" evidence="13">
    <location>
        <begin position="1501"/>
        <end position="1518"/>
    </location>
</feature>
<comment type="similarity">
    <text evidence="3">Belongs to the peptidase C19 family.</text>
</comment>
<feature type="compositionally biased region" description="Low complexity" evidence="13">
    <location>
        <begin position="1370"/>
        <end position="1399"/>
    </location>
</feature>
<feature type="compositionally biased region" description="Basic and acidic residues" evidence="13">
    <location>
        <begin position="936"/>
        <end position="954"/>
    </location>
</feature>
<gene>
    <name evidence="16" type="ORF">WMSIL1_LOCUS14401</name>
</gene>
<keyword evidence="10" id="KW-0539">Nucleus</keyword>
<dbReference type="InterPro" id="IPR018200">
    <property type="entry name" value="USP_CS"/>
</dbReference>
<keyword evidence="17" id="KW-1185">Reference proteome</keyword>
<dbReference type="PANTHER" id="PTHR24006:SF644">
    <property type="entry name" value="UBIQUITIN CARBOXYL-TERMINAL HYDROLASE 7"/>
    <property type="match status" value="1"/>
</dbReference>
<evidence type="ECO:0000256" key="3">
    <source>
        <dbReference type="ARBA" id="ARBA00009085"/>
    </source>
</evidence>
<evidence type="ECO:0000256" key="2">
    <source>
        <dbReference type="ARBA" id="ARBA00004123"/>
    </source>
</evidence>
<dbReference type="InterPro" id="IPR038765">
    <property type="entry name" value="Papain-like_cys_pep_sf"/>
</dbReference>
<dbReference type="PROSITE" id="PS50144">
    <property type="entry name" value="MATH"/>
    <property type="match status" value="1"/>
</dbReference>
<feature type="region of interest" description="Disordered" evidence="13">
    <location>
        <begin position="1494"/>
        <end position="1580"/>
    </location>
</feature>
<evidence type="ECO:0000256" key="5">
    <source>
        <dbReference type="ARBA" id="ARBA00021393"/>
    </source>
</evidence>
<evidence type="ECO:0000256" key="7">
    <source>
        <dbReference type="ARBA" id="ARBA00022786"/>
    </source>
</evidence>
<keyword evidence="8" id="KW-0378">Hydrolase</keyword>
<evidence type="ECO:0000256" key="1">
    <source>
        <dbReference type="ARBA" id="ARBA00000707"/>
    </source>
</evidence>
<evidence type="ECO:0000256" key="10">
    <source>
        <dbReference type="ARBA" id="ARBA00023242"/>
    </source>
</evidence>
<dbReference type="InterPro" id="IPR050164">
    <property type="entry name" value="Peptidase_C19"/>
</dbReference>
<dbReference type="PROSITE" id="PS00973">
    <property type="entry name" value="USP_2"/>
    <property type="match status" value="1"/>
</dbReference>
<accession>A0A564ZBR0</accession>
<dbReference type="GO" id="GO:0016579">
    <property type="term" value="P:protein deubiquitination"/>
    <property type="evidence" value="ECO:0007669"/>
    <property type="project" value="InterPro"/>
</dbReference>
<feature type="compositionally biased region" description="Low complexity" evidence="13">
    <location>
        <begin position="241"/>
        <end position="252"/>
    </location>
</feature>
<dbReference type="Pfam" id="PF00443">
    <property type="entry name" value="UCH"/>
    <property type="match status" value="1"/>
</dbReference>
<dbReference type="Gene3D" id="3.90.70.10">
    <property type="entry name" value="Cysteine proteinases"/>
    <property type="match status" value="1"/>
</dbReference>
<evidence type="ECO:0000259" key="15">
    <source>
        <dbReference type="PROSITE" id="PS50235"/>
    </source>
</evidence>
<dbReference type="EC" id="3.4.19.12" evidence="4"/>
<dbReference type="Gene3D" id="3.10.20.90">
    <property type="entry name" value="Phosphatidylinositol 3-kinase Catalytic Subunit, Chain A, domain 1"/>
    <property type="match status" value="1"/>
</dbReference>
<feature type="region of interest" description="Disordered" evidence="13">
    <location>
        <begin position="936"/>
        <end position="981"/>
    </location>
</feature>
<dbReference type="Gene3D" id="2.60.210.10">
    <property type="entry name" value="Apoptosis, Tumor Necrosis Factor Receptor Associated Protein 2, Chain A"/>
    <property type="match status" value="1"/>
</dbReference>
<organism evidence="16 17">
    <name type="scientific">Hymenolepis diminuta</name>
    <name type="common">Rat tapeworm</name>
    <dbReference type="NCBI Taxonomy" id="6216"/>
    <lineage>
        <taxon>Eukaryota</taxon>
        <taxon>Metazoa</taxon>
        <taxon>Spiralia</taxon>
        <taxon>Lophotrochozoa</taxon>
        <taxon>Platyhelminthes</taxon>
        <taxon>Cestoda</taxon>
        <taxon>Eucestoda</taxon>
        <taxon>Cyclophyllidea</taxon>
        <taxon>Hymenolepididae</taxon>
        <taxon>Hymenolepis</taxon>
    </lineage>
</organism>
<dbReference type="PROSITE" id="PS50235">
    <property type="entry name" value="USP_3"/>
    <property type="match status" value="1"/>
</dbReference>
<dbReference type="SMART" id="SM00061">
    <property type="entry name" value="MATH"/>
    <property type="match status" value="1"/>
</dbReference>
<dbReference type="SUPFAM" id="SSF54001">
    <property type="entry name" value="Cysteine proteinases"/>
    <property type="match status" value="1"/>
</dbReference>
<feature type="domain" description="USP" evidence="15">
    <location>
        <begin position="315"/>
        <end position="624"/>
    </location>
</feature>